<feature type="transmembrane region" description="Helical" evidence="2">
    <location>
        <begin position="6"/>
        <end position="29"/>
    </location>
</feature>
<dbReference type="AlphaFoldDB" id="A0A6A4HHB2"/>
<feature type="transmembrane region" description="Helical" evidence="2">
    <location>
        <begin position="116"/>
        <end position="139"/>
    </location>
</feature>
<dbReference type="PANTHER" id="PTHR40465">
    <property type="entry name" value="CHROMOSOME 1, WHOLE GENOME SHOTGUN SEQUENCE"/>
    <property type="match status" value="1"/>
</dbReference>
<dbReference type="Pfam" id="PF20152">
    <property type="entry name" value="DUF6534"/>
    <property type="match status" value="1"/>
</dbReference>
<organism evidence="4 5">
    <name type="scientific">Gymnopus androsaceus JB14</name>
    <dbReference type="NCBI Taxonomy" id="1447944"/>
    <lineage>
        <taxon>Eukaryota</taxon>
        <taxon>Fungi</taxon>
        <taxon>Dikarya</taxon>
        <taxon>Basidiomycota</taxon>
        <taxon>Agaricomycotina</taxon>
        <taxon>Agaricomycetes</taxon>
        <taxon>Agaricomycetidae</taxon>
        <taxon>Agaricales</taxon>
        <taxon>Marasmiineae</taxon>
        <taxon>Omphalotaceae</taxon>
        <taxon>Gymnopus</taxon>
    </lineage>
</organism>
<feature type="transmembrane region" description="Helical" evidence="2">
    <location>
        <begin position="225"/>
        <end position="243"/>
    </location>
</feature>
<proteinExistence type="predicted"/>
<dbReference type="OrthoDB" id="3203775at2759"/>
<evidence type="ECO:0000259" key="3">
    <source>
        <dbReference type="Pfam" id="PF20152"/>
    </source>
</evidence>
<evidence type="ECO:0000256" key="2">
    <source>
        <dbReference type="SAM" id="Phobius"/>
    </source>
</evidence>
<keyword evidence="2" id="KW-0472">Membrane</keyword>
<dbReference type="EMBL" id="ML769490">
    <property type="protein sequence ID" value="KAE9397919.1"/>
    <property type="molecule type" value="Genomic_DNA"/>
</dbReference>
<feature type="transmembrane region" description="Helical" evidence="2">
    <location>
        <begin position="83"/>
        <end position="104"/>
    </location>
</feature>
<feature type="domain" description="DUF6534" evidence="3">
    <location>
        <begin position="162"/>
        <end position="249"/>
    </location>
</feature>
<keyword evidence="2" id="KW-1133">Transmembrane helix</keyword>
<sequence length="326" mass="35689">MAALDTTLGALLIGTYANSLLYMVEILQVYRYYRSYPGDHVVLKGVVLLAFLIDTLSTLGNYSCVYLYTITHWGDESYVVNQYWPIPVYLITTGLSAFIVQTYLNHRYWRLTKHYIVTPILLLFSLTALGGSIATAAIIVKFPLYNERSEVTVPVTVWLVASAVSDVCIALALIVQLQRVRSQTSFKSTKSLISRLTTSAIQTGAPGATVATIALIVYLNNPDENVSVGLAFCLGRIYCLTMLNNLNSRIISNPDGSRAKSQSAADVERDAIDGLSGISTNGIHVHRMAVVHIDEQRYNGGFSDRKPTNTAGDSAVDESDSDSTKN</sequence>
<feature type="region of interest" description="Disordered" evidence="1">
    <location>
        <begin position="299"/>
        <end position="326"/>
    </location>
</feature>
<feature type="transmembrane region" description="Helical" evidence="2">
    <location>
        <begin position="196"/>
        <end position="219"/>
    </location>
</feature>
<evidence type="ECO:0000313" key="4">
    <source>
        <dbReference type="EMBL" id="KAE9397919.1"/>
    </source>
</evidence>
<evidence type="ECO:0000256" key="1">
    <source>
        <dbReference type="SAM" id="MobiDB-lite"/>
    </source>
</evidence>
<keyword evidence="2" id="KW-0812">Transmembrane</keyword>
<feature type="transmembrane region" description="Helical" evidence="2">
    <location>
        <begin position="41"/>
        <end position="63"/>
    </location>
</feature>
<protein>
    <recommendedName>
        <fullName evidence="3">DUF6534 domain-containing protein</fullName>
    </recommendedName>
</protein>
<evidence type="ECO:0000313" key="5">
    <source>
        <dbReference type="Proteomes" id="UP000799118"/>
    </source>
</evidence>
<reference evidence="4" key="1">
    <citation type="journal article" date="2019" name="Environ. Microbiol.">
        <title>Fungal ecological strategies reflected in gene transcription - a case study of two litter decomposers.</title>
        <authorList>
            <person name="Barbi F."/>
            <person name="Kohler A."/>
            <person name="Barry K."/>
            <person name="Baskaran P."/>
            <person name="Daum C."/>
            <person name="Fauchery L."/>
            <person name="Ihrmark K."/>
            <person name="Kuo A."/>
            <person name="LaButti K."/>
            <person name="Lipzen A."/>
            <person name="Morin E."/>
            <person name="Grigoriev I.V."/>
            <person name="Henrissat B."/>
            <person name="Lindahl B."/>
            <person name="Martin F."/>
        </authorList>
    </citation>
    <scope>NUCLEOTIDE SEQUENCE</scope>
    <source>
        <strain evidence="4">JB14</strain>
    </source>
</reference>
<feature type="compositionally biased region" description="Acidic residues" evidence="1">
    <location>
        <begin position="315"/>
        <end position="326"/>
    </location>
</feature>
<dbReference type="PANTHER" id="PTHR40465:SF1">
    <property type="entry name" value="DUF6534 DOMAIN-CONTAINING PROTEIN"/>
    <property type="match status" value="1"/>
</dbReference>
<dbReference type="Proteomes" id="UP000799118">
    <property type="component" value="Unassembled WGS sequence"/>
</dbReference>
<accession>A0A6A4HHB2</accession>
<dbReference type="InterPro" id="IPR045339">
    <property type="entry name" value="DUF6534"/>
</dbReference>
<keyword evidence="5" id="KW-1185">Reference proteome</keyword>
<feature type="transmembrane region" description="Helical" evidence="2">
    <location>
        <begin position="151"/>
        <end position="175"/>
    </location>
</feature>
<gene>
    <name evidence="4" type="ORF">BT96DRAFT_921124</name>
</gene>
<name>A0A6A4HHB2_9AGAR</name>